<sequence>MLIISEPILDFQNVAQQFVEYYYKTFDENRADLSPLYRDHSMLTFENSSIQGTGLIVEKLMSLPFQKVAHRVSTLDAQPTNEGGILVMVTGALLVDEEQKPMSYSQTFQLLPNGAGSYFVFNDIFRLVYSSS</sequence>
<evidence type="ECO:0000313" key="1">
    <source>
        <dbReference type="EMBL" id="KAI2393167.1"/>
    </source>
</evidence>
<comment type="caution">
    <text evidence="1">The sequence shown here is derived from an EMBL/GenBank/DDBJ whole genome shotgun (WGS) entry which is preliminary data.</text>
</comment>
<dbReference type="EMBL" id="JALBCA010000003">
    <property type="protein sequence ID" value="KAI2393167.1"/>
    <property type="molecule type" value="Genomic_DNA"/>
</dbReference>
<accession>A0ACB8V5H2</accession>
<organism evidence="1">
    <name type="scientific">Ophidiomyces ophidiicola</name>
    <dbReference type="NCBI Taxonomy" id="1387563"/>
    <lineage>
        <taxon>Eukaryota</taxon>
        <taxon>Fungi</taxon>
        <taxon>Dikarya</taxon>
        <taxon>Ascomycota</taxon>
        <taxon>Pezizomycotina</taxon>
        <taxon>Eurotiomycetes</taxon>
        <taxon>Eurotiomycetidae</taxon>
        <taxon>Onygenales</taxon>
        <taxon>Onygenaceae</taxon>
        <taxon>Ophidiomyces</taxon>
    </lineage>
</organism>
<reference evidence="1" key="1">
    <citation type="journal article" date="2022" name="bioRxiv">
        <title>Population genetic analysis of Ophidiomyces ophidiicola, the causative agent of snake fungal disease, indicates recent introductions to the USA.</title>
        <authorList>
            <person name="Ladner J.T."/>
            <person name="Palmer J.M."/>
            <person name="Ettinger C.L."/>
            <person name="Stajich J.E."/>
            <person name="Farrell T.M."/>
            <person name="Glorioso B.M."/>
            <person name="Lawson B."/>
            <person name="Price S.J."/>
            <person name="Stengle A.G."/>
            <person name="Grear D.A."/>
            <person name="Lorch J.M."/>
        </authorList>
    </citation>
    <scope>NUCLEOTIDE SEQUENCE</scope>
    <source>
        <strain evidence="1">NWHC 24266-5</strain>
    </source>
</reference>
<proteinExistence type="predicted"/>
<name>A0ACB8V5H2_9EURO</name>
<gene>
    <name evidence="1" type="primary">NTF2</name>
    <name evidence="1" type="ORF">LOY88_000225</name>
</gene>
<protein>
    <submittedName>
        <fullName evidence="1">Nuclear transport factor 2</fullName>
    </submittedName>
</protein>